<keyword evidence="5" id="KW-1185">Reference proteome</keyword>
<dbReference type="Proteomes" id="UP000271098">
    <property type="component" value="Unassembled WGS sequence"/>
</dbReference>
<evidence type="ECO:0000313" key="6">
    <source>
        <dbReference type="WBParaSite" id="GPUH_0000848901-mRNA-1"/>
    </source>
</evidence>
<dbReference type="InterPro" id="IPR027410">
    <property type="entry name" value="TCP-1-like_intermed_sf"/>
</dbReference>
<dbReference type="InterPro" id="IPR017998">
    <property type="entry name" value="Chaperone_TCP-1"/>
</dbReference>
<dbReference type="InterPro" id="IPR027409">
    <property type="entry name" value="GroEL-like_apical_dom_sf"/>
</dbReference>
<dbReference type="GO" id="GO:0005524">
    <property type="term" value="F:ATP binding"/>
    <property type="evidence" value="ECO:0007669"/>
    <property type="project" value="UniProtKB-KW"/>
</dbReference>
<proteinExistence type="predicted"/>
<keyword evidence="3" id="KW-0143">Chaperone</keyword>
<evidence type="ECO:0000256" key="3">
    <source>
        <dbReference type="ARBA" id="ARBA00023186"/>
    </source>
</evidence>
<accession>A0A183DID8</accession>
<dbReference type="SUPFAM" id="SSF54849">
    <property type="entry name" value="GroEL-intermediate domain like"/>
    <property type="match status" value="1"/>
</dbReference>
<dbReference type="EMBL" id="UYRT01024900">
    <property type="protein sequence ID" value="VDK62966.1"/>
    <property type="molecule type" value="Genomic_DNA"/>
</dbReference>
<dbReference type="AlphaFoldDB" id="A0A183DID8"/>
<dbReference type="OrthoDB" id="10052040at2759"/>
<name>A0A183DID8_9BILA</name>
<reference evidence="4 5" key="2">
    <citation type="submission" date="2018-11" db="EMBL/GenBank/DDBJ databases">
        <authorList>
            <consortium name="Pathogen Informatics"/>
        </authorList>
    </citation>
    <scope>NUCLEOTIDE SEQUENCE [LARGE SCALE GENOMIC DNA]</scope>
</reference>
<evidence type="ECO:0000313" key="4">
    <source>
        <dbReference type="EMBL" id="VDK62966.1"/>
    </source>
</evidence>
<evidence type="ECO:0000256" key="2">
    <source>
        <dbReference type="ARBA" id="ARBA00022840"/>
    </source>
</evidence>
<dbReference type="InterPro" id="IPR002423">
    <property type="entry name" value="Cpn60/GroEL/TCP-1"/>
</dbReference>
<dbReference type="Pfam" id="PF00118">
    <property type="entry name" value="Cpn60_TCP1"/>
    <property type="match status" value="1"/>
</dbReference>
<organism evidence="6">
    <name type="scientific">Gongylonema pulchrum</name>
    <dbReference type="NCBI Taxonomy" id="637853"/>
    <lineage>
        <taxon>Eukaryota</taxon>
        <taxon>Metazoa</taxon>
        <taxon>Ecdysozoa</taxon>
        <taxon>Nematoda</taxon>
        <taxon>Chromadorea</taxon>
        <taxon>Rhabditida</taxon>
        <taxon>Spirurina</taxon>
        <taxon>Spiruromorpha</taxon>
        <taxon>Spiruroidea</taxon>
        <taxon>Gongylonematidae</taxon>
        <taxon>Gongylonema</taxon>
    </lineage>
</organism>
<dbReference type="FunFam" id="3.50.7.10:FF:000048">
    <property type="match status" value="1"/>
</dbReference>
<gene>
    <name evidence="4" type="ORF">GPUH_LOCUS8479</name>
</gene>
<dbReference type="GO" id="GO:0140662">
    <property type="term" value="F:ATP-dependent protein folding chaperone"/>
    <property type="evidence" value="ECO:0007669"/>
    <property type="project" value="InterPro"/>
</dbReference>
<dbReference type="Gene3D" id="3.30.260.10">
    <property type="entry name" value="TCP-1-like chaperonin intermediate domain"/>
    <property type="match status" value="1"/>
</dbReference>
<dbReference type="Gene3D" id="3.50.7.10">
    <property type="entry name" value="GroEL"/>
    <property type="match status" value="1"/>
</dbReference>
<dbReference type="WBParaSite" id="GPUH_0000848901-mRNA-1">
    <property type="protein sequence ID" value="GPUH_0000848901-mRNA-1"/>
    <property type="gene ID" value="GPUH_0000848901"/>
</dbReference>
<protein>
    <submittedName>
        <fullName evidence="6">KH_dom_type_1 domain-containing protein</fullName>
    </submittedName>
</protein>
<sequence length="91" mass="10032">MERLQLAVGGEAVNSVDDLTPDVLGYAGSVYEHVLGEDKYTFVEECKDPKSVTILLKGSSKYAIKQMKDAIHDGLRAVFNTFSDRMLFGDS</sequence>
<dbReference type="PANTHER" id="PTHR11353">
    <property type="entry name" value="CHAPERONIN"/>
    <property type="match status" value="1"/>
</dbReference>
<keyword evidence="2" id="KW-0067">ATP-binding</keyword>
<reference evidence="6" key="1">
    <citation type="submission" date="2016-06" db="UniProtKB">
        <authorList>
            <consortium name="WormBaseParasite"/>
        </authorList>
    </citation>
    <scope>IDENTIFICATION</scope>
</reference>
<keyword evidence="1" id="KW-0547">Nucleotide-binding</keyword>
<evidence type="ECO:0000313" key="5">
    <source>
        <dbReference type="Proteomes" id="UP000271098"/>
    </source>
</evidence>
<dbReference type="SUPFAM" id="SSF52029">
    <property type="entry name" value="GroEL apical domain-like"/>
    <property type="match status" value="1"/>
</dbReference>
<evidence type="ECO:0000256" key="1">
    <source>
        <dbReference type="ARBA" id="ARBA00022741"/>
    </source>
</evidence>